<evidence type="ECO:0000313" key="3">
    <source>
        <dbReference type="Proteomes" id="UP000434223"/>
    </source>
</evidence>
<dbReference type="InterPro" id="IPR036514">
    <property type="entry name" value="SGNH_hydro_sf"/>
</dbReference>
<reference evidence="2 3" key="1">
    <citation type="submission" date="2019-09" db="EMBL/GenBank/DDBJ databases">
        <title>Draft genome sequencing of Hungatella hathewayi 123Y-2.</title>
        <authorList>
            <person name="Lv Q."/>
            <person name="Li S."/>
        </authorList>
    </citation>
    <scope>NUCLEOTIDE SEQUENCE [LARGE SCALE GENOMIC DNA]</scope>
    <source>
        <strain evidence="2 3">123Y-2</strain>
    </source>
</reference>
<protein>
    <submittedName>
        <fullName evidence="2">SGNH/GDSL hydrolase family protein</fullName>
    </submittedName>
</protein>
<evidence type="ECO:0000313" key="2">
    <source>
        <dbReference type="EMBL" id="MUB66350.1"/>
    </source>
</evidence>
<dbReference type="Pfam" id="PF13472">
    <property type="entry name" value="Lipase_GDSL_2"/>
    <property type="match status" value="1"/>
</dbReference>
<dbReference type="AlphaFoldDB" id="A0AAW9WLU1"/>
<dbReference type="GO" id="GO:0016787">
    <property type="term" value="F:hydrolase activity"/>
    <property type="evidence" value="ECO:0007669"/>
    <property type="project" value="UniProtKB-KW"/>
</dbReference>
<organism evidence="2 3">
    <name type="scientific">Hungatella hathewayi</name>
    <dbReference type="NCBI Taxonomy" id="154046"/>
    <lineage>
        <taxon>Bacteria</taxon>
        <taxon>Bacillati</taxon>
        <taxon>Bacillota</taxon>
        <taxon>Clostridia</taxon>
        <taxon>Lachnospirales</taxon>
        <taxon>Lachnospiraceae</taxon>
        <taxon>Hungatella</taxon>
    </lineage>
</organism>
<name>A0AAW9WLU1_9FIRM</name>
<gene>
    <name evidence="2" type="ORF">GNE07_25345</name>
</gene>
<comment type="caution">
    <text evidence="2">The sequence shown here is derived from an EMBL/GenBank/DDBJ whole genome shotgun (WGS) entry which is preliminary data.</text>
</comment>
<keyword evidence="2" id="KW-0378">Hydrolase</keyword>
<dbReference type="Proteomes" id="UP000434223">
    <property type="component" value="Unassembled WGS sequence"/>
</dbReference>
<dbReference type="InterPro" id="IPR013830">
    <property type="entry name" value="SGNH_hydro"/>
</dbReference>
<dbReference type="PANTHER" id="PTHR30383">
    <property type="entry name" value="THIOESTERASE 1/PROTEASE 1/LYSOPHOSPHOLIPASE L1"/>
    <property type="match status" value="1"/>
</dbReference>
<accession>A0AAW9WLU1</accession>
<feature type="domain" description="SGNH hydrolase-type esterase" evidence="1">
    <location>
        <begin position="46"/>
        <end position="275"/>
    </location>
</feature>
<dbReference type="EMBL" id="WNME01000025">
    <property type="protein sequence ID" value="MUB66350.1"/>
    <property type="molecule type" value="Genomic_DNA"/>
</dbReference>
<proteinExistence type="predicted"/>
<evidence type="ECO:0000259" key="1">
    <source>
        <dbReference type="Pfam" id="PF13472"/>
    </source>
</evidence>
<dbReference type="Gene3D" id="3.40.50.1110">
    <property type="entry name" value="SGNH hydrolase"/>
    <property type="match status" value="1"/>
</dbReference>
<sequence>MKMYRFMSDIGAPVCKQDGRSVSRNIEGVNEGMSGGTGMNEIIWCAIGDSFTYLNDHLSETGYRVKSGYLDRTCEKVGGLRLMNHGINGSETKDWLTAKLPEADIYTVLLGTNDWRRGVPMGTDADFMEKIPGTILGNLGCLTARIRETAPKGRIVIMTPVERGDYVCIGDPGCQTMGSYRPQAGQQLCDIAEAIARSAEKAGLCVVDLHKNAGFTAESVVRFKRLRKEAGYHDYVYPGYVDIPYDWKRDPYPYPVEAVGMTFDGLHPSDEGNEAIAKLLAEMLQEILEQLS</sequence>
<dbReference type="SUPFAM" id="SSF52266">
    <property type="entry name" value="SGNH hydrolase"/>
    <property type="match status" value="1"/>
</dbReference>
<dbReference type="CDD" id="cd00229">
    <property type="entry name" value="SGNH_hydrolase"/>
    <property type="match status" value="1"/>
</dbReference>
<dbReference type="InterPro" id="IPR051532">
    <property type="entry name" value="Ester_Hydrolysis_Enzymes"/>
</dbReference>